<evidence type="ECO:0000256" key="2">
    <source>
        <dbReference type="ARBA" id="ARBA00022603"/>
    </source>
</evidence>
<dbReference type="AlphaFoldDB" id="A0A0V1DB61"/>
<dbReference type="STRING" id="45882.A0A0V1DB61"/>
<feature type="chain" id="PRO_5006876606" evidence="6">
    <location>
        <begin position="22"/>
        <end position="392"/>
    </location>
</feature>
<evidence type="ECO:0000256" key="5">
    <source>
        <dbReference type="SAM" id="Phobius"/>
    </source>
</evidence>
<keyword evidence="6" id="KW-0732">Signal</keyword>
<dbReference type="GO" id="GO:0005829">
    <property type="term" value="C:cytosol"/>
    <property type="evidence" value="ECO:0007669"/>
    <property type="project" value="TreeGrafter"/>
</dbReference>
<keyword evidence="5" id="KW-0472">Membrane</keyword>
<organism evidence="7 8">
    <name type="scientific">Trichinella britovi</name>
    <name type="common">Parasitic roundworm</name>
    <dbReference type="NCBI Taxonomy" id="45882"/>
    <lineage>
        <taxon>Eukaryota</taxon>
        <taxon>Metazoa</taxon>
        <taxon>Ecdysozoa</taxon>
        <taxon>Nematoda</taxon>
        <taxon>Enoplea</taxon>
        <taxon>Dorylaimia</taxon>
        <taxon>Trichinellida</taxon>
        <taxon>Trichinellidae</taxon>
        <taxon>Trichinella</taxon>
    </lineage>
</organism>
<keyword evidence="8" id="KW-1185">Reference proteome</keyword>
<comment type="caution">
    <text evidence="7">The sequence shown here is derived from an EMBL/GenBank/DDBJ whole genome shotgun (WGS) entry which is preliminary data.</text>
</comment>
<reference evidence="7 8" key="1">
    <citation type="submission" date="2015-01" db="EMBL/GenBank/DDBJ databases">
        <title>Evolution of Trichinella species and genotypes.</title>
        <authorList>
            <person name="Korhonen P.K."/>
            <person name="Edoardo P."/>
            <person name="Giuseppe L.R."/>
            <person name="Gasser R.B."/>
        </authorList>
    </citation>
    <scope>NUCLEOTIDE SEQUENCE [LARGE SCALE GENOMIC DNA]</scope>
    <source>
        <strain evidence="7">ISS120</strain>
    </source>
</reference>
<dbReference type="GO" id="GO:0032259">
    <property type="term" value="P:methylation"/>
    <property type="evidence" value="ECO:0007669"/>
    <property type="project" value="UniProtKB-KW"/>
</dbReference>
<dbReference type="PROSITE" id="PS51681">
    <property type="entry name" value="SAM_MT_NNMT_PNMT_TEMT"/>
    <property type="match status" value="1"/>
</dbReference>
<feature type="signal peptide" evidence="6">
    <location>
        <begin position="1"/>
        <end position="21"/>
    </location>
</feature>
<gene>
    <name evidence="7" type="ORF">T03_14279</name>
</gene>
<evidence type="ECO:0000256" key="1">
    <source>
        <dbReference type="ARBA" id="ARBA00007996"/>
    </source>
</evidence>
<dbReference type="OMA" id="CMYTAMA"/>
<dbReference type="SUPFAM" id="SSF53335">
    <property type="entry name" value="S-adenosyl-L-methionine-dependent methyltransferases"/>
    <property type="match status" value="1"/>
</dbReference>
<evidence type="ECO:0000256" key="4">
    <source>
        <dbReference type="ARBA" id="ARBA00022691"/>
    </source>
</evidence>
<proteinExistence type="inferred from homology"/>
<dbReference type="Proteomes" id="UP000054653">
    <property type="component" value="Unassembled WGS sequence"/>
</dbReference>
<evidence type="ECO:0000313" key="7">
    <source>
        <dbReference type="EMBL" id="KRY58703.1"/>
    </source>
</evidence>
<name>A0A0V1DB61_TRIBR</name>
<keyword evidence="4" id="KW-0949">S-adenosyl-L-methionine</keyword>
<accession>A0A0V1DB61</accession>
<dbReference type="EMBL" id="JYDI01000019">
    <property type="protein sequence ID" value="KRY58703.1"/>
    <property type="molecule type" value="Genomic_DNA"/>
</dbReference>
<evidence type="ECO:0000256" key="3">
    <source>
        <dbReference type="ARBA" id="ARBA00022679"/>
    </source>
</evidence>
<evidence type="ECO:0000256" key="6">
    <source>
        <dbReference type="SAM" id="SignalP"/>
    </source>
</evidence>
<keyword evidence="5" id="KW-1133">Transmembrane helix</keyword>
<dbReference type="PANTHER" id="PTHR10867:SF39">
    <property type="entry name" value="NICOTINAMIDE N-METHYLTRANSFERASE-LIKE"/>
    <property type="match status" value="1"/>
</dbReference>
<dbReference type="CDD" id="cd02440">
    <property type="entry name" value="AdoMet_MTases"/>
    <property type="match status" value="1"/>
</dbReference>
<dbReference type="InterPro" id="IPR029063">
    <property type="entry name" value="SAM-dependent_MTases_sf"/>
</dbReference>
<keyword evidence="2 7" id="KW-0489">Methyltransferase</keyword>
<dbReference type="InterPro" id="IPR000940">
    <property type="entry name" value="NNMT_TEMT_trans"/>
</dbReference>
<keyword evidence="3 7" id="KW-0808">Transferase</keyword>
<feature type="transmembrane region" description="Helical" evidence="5">
    <location>
        <begin position="48"/>
        <end position="65"/>
    </location>
</feature>
<protein>
    <submittedName>
        <fullName evidence="7">Putative methyltransferase-like protein</fullName>
    </submittedName>
</protein>
<comment type="similarity">
    <text evidence="1">Belongs to the class I-like SAM-binding methyltransferase superfamily. NNMT/PNMT/TEMT family.</text>
</comment>
<dbReference type="OrthoDB" id="10050085at2759"/>
<sequence length="392" mass="44387">MCVHTSCNASAFICLLSVVVTEEVSSRLSTFKLQIDFKLNDQVGWAKSWPILLLHTSVIIFLLTHLLQSDYFLSLAFYFDWKNCALWLVHINKRRLKMQNDLPLLTRVDYAWAFDAKAYLSDFYSSSIKMHLNVVGKNEITGHIIIFITSMGYQTRNGEFSPVSDPAMTMMLSVLPIIAERLSLKKAPETGITRLLDIGSGPTIHMAVVFRDKVDEIYLSDYLEQNCEQLRLWMQDRKPFDWRSVLGYIAQREGQATLSVEAMEVASRSKLRGVFHCDVFKPGVVDWPDYDGLGFDVVSSLFCLEFASNSVDDFTNALTNVVRLVKPGGYLILGGVLGESWCKFGGRLFSSYPLTEAQLFASLRQNGINPTDPTFTYYNHSDIFLVLAQPTQ</sequence>
<dbReference type="Gene3D" id="3.40.50.150">
    <property type="entry name" value="Vaccinia Virus protein VP39"/>
    <property type="match status" value="1"/>
</dbReference>
<dbReference type="PANTHER" id="PTHR10867">
    <property type="entry name" value="NNMT/PNMT/TEMT FAMILY MEMBER"/>
    <property type="match status" value="1"/>
</dbReference>
<evidence type="ECO:0000313" key="8">
    <source>
        <dbReference type="Proteomes" id="UP000054653"/>
    </source>
</evidence>
<dbReference type="Pfam" id="PF01234">
    <property type="entry name" value="NNMT_PNMT_TEMT"/>
    <property type="match status" value="1"/>
</dbReference>
<keyword evidence="5" id="KW-0812">Transmembrane</keyword>
<dbReference type="GO" id="GO:0008170">
    <property type="term" value="F:N-methyltransferase activity"/>
    <property type="evidence" value="ECO:0007669"/>
    <property type="project" value="TreeGrafter"/>
</dbReference>